<evidence type="ECO:0000259" key="2">
    <source>
        <dbReference type="Pfam" id="PF12395"/>
    </source>
</evidence>
<reference evidence="3" key="1">
    <citation type="submission" date="2020-10" db="EMBL/GenBank/DDBJ databases">
        <authorList>
            <person name="Lu T."/>
            <person name="Wang Q."/>
            <person name="Han X."/>
        </authorList>
    </citation>
    <scope>NUCLEOTIDE SEQUENCE</scope>
    <source>
        <strain evidence="3">WQ 366</strain>
    </source>
</reference>
<feature type="domain" description="DUF1835" evidence="1">
    <location>
        <begin position="2"/>
        <end position="90"/>
    </location>
</feature>
<name>A0ABS7Z8T4_9SPHI</name>
<comment type="caution">
    <text evidence="3">The sequence shown here is derived from an EMBL/GenBank/DDBJ whole genome shotgun (WGS) entry which is preliminary data.</text>
</comment>
<dbReference type="Pfam" id="PF12395">
    <property type="entry name" value="DUF3658"/>
    <property type="match status" value="1"/>
</dbReference>
<proteinExistence type="predicted"/>
<sequence>MDNLNEGKLYDLKTLKGIEDRVKWFEDFYGEDIWSDLRKKNVKDCKLLLERIQQHDRVFIWLGNDASEYVWKCAVVDFLKDLNVDIYSIDWQNVFGYNVRGQEINLGYLSICNPENAFVAGQNFRVLAKNEKQNLIDEWNRILINNTDLRNLNNGTLEEGDISFFDEMLINRCNNEFQAGPRVVGFTLADMYFKFKSGGIGDFFLFERLEQLAEMGKLEIAELVYRKPDAANWFKVRFNN</sequence>
<gene>
    <name evidence="3" type="ORF">IPZ78_08930</name>
</gene>
<keyword evidence="4" id="KW-1185">Reference proteome</keyword>
<dbReference type="InterPro" id="IPR014973">
    <property type="entry name" value="DUF1835"/>
</dbReference>
<dbReference type="Pfam" id="PF08874">
    <property type="entry name" value="DUF1835"/>
    <property type="match status" value="1"/>
</dbReference>
<evidence type="ECO:0000313" key="3">
    <source>
        <dbReference type="EMBL" id="MCA5005275.1"/>
    </source>
</evidence>
<dbReference type="Proteomes" id="UP001165302">
    <property type="component" value="Unassembled WGS sequence"/>
</dbReference>
<organism evidence="3 4">
    <name type="scientific">Sphingobacterium bovistauri</name>
    <dbReference type="NCBI Taxonomy" id="2781959"/>
    <lineage>
        <taxon>Bacteria</taxon>
        <taxon>Pseudomonadati</taxon>
        <taxon>Bacteroidota</taxon>
        <taxon>Sphingobacteriia</taxon>
        <taxon>Sphingobacteriales</taxon>
        <taxon>Sphingobacteriaceae</taxon>
        <taxon>Sphingobacterium</taxon>
    </lineage>
</organism>
<dbReference type="EMBL" id="JADEYP010000014">
    <property type="protein sequence ID" value="MCA5005275.1"/>
    <property type="molecule type" value="Genomic_DNA"/>
</dbReference>
<accession>A0ABS7Z8T4</accession>
<dbReference type="InterPro" id="IPR022123">
    <property type="entry name" value="DUF3658"/>
</dbReference>
<feature type="domain" description="DUF3658" evidence="2">
    <location>
        <begin position="126"/>
        <end position="221"/>
    </location>
</feature>
<evidence type="ECO:0000259" key="1">
    <source>
        <dbReference type="Pfam" id="PF08874"/>
    </source>
</evidence>
<protein>
    <submittedName>
        <fullName evidence="3">DUF1835 domain-containing protein</fullName>
    </submittedName>
</protein>
<evidence type="ECO:0000313" key="4">
    <source>
        <dbReference type="Proteomes" id="UP001165302"/>
    </source>
</evidence>